<keyword evidence="3" id="KW-0413">Isomerase</keyword>
<dbReference type="PANTHER" id="PTHR43346:SF1">
    <property type="entry name" value="QUERCETIN 2,3-DIOXYGENASE-RELATED"/>
    <property type="match status" value="1"/>
</dbReference>
<evidence type="ECO:0000313" key="3">
    <source>
        <dbReference type="EMBL" id="CAA9406858.1"/>
    </source>
</evidence>
<protein>
    <submittedName>
        <fullName evidence="3">Mannose-6-phosphate isomerase</fullName>
        <ecNumber evidence="3">5.3.1.8</ecNumber>
    </submittedName>
</protein>
<dbReference type="CDD" id="cd02223">
    <property type="entry name" value="cupin_Bh2720-like"/>
    <property type="match status" value="1"/>
</dbReference>
<dbReference type="SUPFAM" id="SSF51182">
    <property type="entry name" value="RmlC-like cupins"/>
    <property type="match status" value="1"/>
</dbReference>
<dbReference type="PANTHER" id="PTHR43346">
    <property type="entry name" value="LIGAND BINDING DOMAIN PROTEIN, PUTATIVE (AFU_ORTHOLOGUE AFUA_6G14370)-RELATED"/>
    <property type="match status" value="1"/>
</dbReference>
<feature type="domain" description="Cupin type-2" evidence="2">
    <location>
        <begin position="38"/>
        <end position="107"/>
    </location>
</feature>
<feature type="region of interest" description="Disordered" evidence="1">
    <location>
        <begin position="109"/>
        <end position="134"/>
    </location>
</feature>
<dbReference type="EMBL" id="CADCUR010000178">
    <property type="protein sequence ID" value="CAA9406858.1"/>
    <property type="molecule type" value="Genomic_DNA"/>
</dbReference>
<name>A0A6J4P7U8_9BACT</name>
<dbReference type="AlphaFoldDB" id="A0A6J4P7U8"/>
<dbReference type="Pfam" id="PF07883">
    <property type="entry name" value="Cupin_2"/>
    <property type="match status" value="1"/>
</dbReference>
<reference evidence="3" key="1">
    <citation type="submission" date="2020-02" db="EMBL/GenBank/DDBJ databases">
        <authorList>
            <person name="Meier V. D."/>
        </authorList>
    </citation>
    <scope>NUCLEOTIDE SEQUENCE</scope>
    <source>
        <strain evidence="3">AVDCRST_MAG74</strain>
    </source>
</reference>
<dbReference type="InterPro" id="IPR013096">
    <property type="entry name" value="Cupin_2"/>
</dbReference>
<proteinExistence type="predicted"/>
<organism evidence="3">
    <name type="scientific">uncultured Pyrinomonadaceae bacterium</name>
    <dbReference type="NCBI Taxonomy" id="2283094"/>
    <lineage>
        <taxon>Bacteria</taxon>
        <taxon>Pseudomonadati</taxon>
        <taxon>Acidobacteriota</taxon>
        <taxon>Blastocatellia</taxon>
        <taxon>Blastocatellales</taxon>
        <taxon>Pyrinomonadaceae</taxon>
        <taxon>environmental samples</taxon>
    </lineage>
</organism>
<dbReference type="InterPro" id="IPR014710">
    <property type="entry name" value="RmlC-like_jellyroll"/>
</dbReference>
<dbReference type="Gene3D" id="2.60.120.10">
    <property type="entry name" value="Jelly Rolls"/>
    <property type="match status" value="1"/>
</dbReference>
<evidence type="ECO:0000259" key="2">
    <source>
        <dbReference type="Pfam" id="PF07883"/>
    </source>
</evidence>
<dbReference type="EC" id="5.3.1.8" evidence="3"/>
<dbReference type="InterPro" id="IPR052538">
    <property type="entry name" value="Flavonoid_dioxygenase-like"/>
</dbReference>
<feature type="compositionally biased region" description="Basic and acidic residues" evidence="1">
    <location>
        <begin position="110"/>
        <end position="134"/>
    </location>
</feature>
<gene>
    <name evidence="3" type="ORF">AVDCRST_MAG74-1934</name>
</gene>
<dbReference type="InterPro" id="IPR011051">
    <property type="entry name" value="RmlC_Cupin_sf"/>
</dbReference>
<sequence>MKEKMKKSNFNEDIVKLAQKNDYFRRVLLTTELSQLVVMSIQPGEDIGEETHDGIDQILSIVSGAGAAMIEGVTSPVKAGSVVVVPAGTRHNFVNTGKEPLKLYTVYAPPDHKDDTVHRTKADALTDPNEQHEE</sequence>
<evidence type="ECO:0000256" key="1">
    <source>
        <dbReference type="SAM" id="MobiDB-lite"/>
    </source>
</evidence>
<dbReference type="GO" id="GO:0004476">
    <property type="term" value="F:mannose-6-phosphate isomerase activity"/>
    <property type="evidence" value="ECO:0007669"/>
    <property type="project" value="UniProtKB-EC"/>
</dbReference>
<accession>A0A6J4P7U8</accession>